<dbReference type="EMBL" id="RWJN01000059">
    <property type="protein sequence ID" value="TCD68696.1"/>
    <property type="molecule type" value="Genomic_DNA"/>
</dbReference>
<dbReference type="STRING" id="92696.A0A4R0RM74"/>
<sequence>MATDVLSELLIAQLLEEDMRMLNSQQEAESLQVTQALADSARGKGRIPKRAQKEATPDGDLAMRLMAEEARLSSDAALAQSLQHTDDAHATANRQFALRLAASEKKVLLDAEFARRLQEADDEMDIDAQNMKDAESVLGRDAIEQIIAGDLNNKGKGKEEVKRELSPEQPRQAKRIKKEKAVVRIKEEEDVDVAMQHHQYPTCGICMDPFQATHSPVSAANYIKTKLDPNDDGSGSPNATVFPIACPECPTEKWIAGISDDVASRVLSEKMMTLWVIVELTMGCNHITCRCGTHFCFKCGSLWDVKNTKCLRVPSCDLWDENMLLEERERERDQRRGGGQRAAPAPRVAHHAPPPPYFAHAPAVHHNQYNDLDWMVDREFLCARHFFTANMISTLSSGLGLDDYNRLVTTDILLLERPILVDLVMQRNILHGQQAQQAKHRDPCHNLPYL</sequence>
<dbReference type="Gene3D" id="1.20.120.1750">
    <property type="match status" value="1"/>
</dbReference>
<keyword evidence="3" id="KW-1185">Reference proteome</keyword>
<dbReference type="OrthoDB" id="2799342at2759"/>
<reference evidence="2 3" key="1">
    <citation type="submission" date="2018-11" db="EMBL/GenBank/DDBJ databases">
        <title>Genome assembly of Steccherinum ochraceum LE-BIN_3174, the white-rot fungus of the Steccherinaceae family (The Residual Polyporoid clade, Polyporales, Basidiomycota).</title>
        <authorList>
            <person name="Fedorova T.V."/>
            <person name="Glazunova O.A."/>
            <person name="Landesman E.O."/>
            <person name="Moiseenko K.V."/>
            <person name="Psurtseva N.V."/>
            <person name="Savinova O.S."/>
            <person name="Shakhova N.V."/>
            <person name="Tyazhelova T.V."/>
            <person name="Vasina D.V."/>
        </authorList>
    </citation>
    <scope>NUCLEOTIDE SEQUENCE [LARGE SCALE GENOMIC DNA]</scope>
    <source>
        <strain evidence="2 3">LE-BIN_3174</strain>
    </source>
</reference>
<evidence type="ECO:0000256" key="1">
    <source>
        <dbReference type="SAM" id="MobiDB-lite"/>
    </source>
</evidence>
<evidence type="ECO:0000313" key="2">
    <source>
        <dbReference type="EMBL" id="TCD68696.1"/>
    </source>
</evidence>
<feature type="region of interest" description="Disordered" evidence="1">
    <location>
        <begin position="154"/>
        <end position="179"/>
    </location>
</feature>
<dbReference type="SUPFAM" id="SSF57850">
    <property type="entry name" value="RING/U-box"/>
    <property type="match status" value="1"/>
</dbReference>
<feature type="compositionally biased region" description="Basic and acidic residues" evidence="1">
    <location>
        <begin position="156"/>
        <end position="166"/>
    </location>
</feature>
<evidence type="ECO:0000313" key="3">
    <source>
        <dbReference type="Proteomes" id="UP000292702"/>
    </source>
</evidence>
<dbReference type="CDD" id="cd22584">
    <property type="entry name" value="Rcat_RBR_unk"/>
    <property type="match status" value="1"/>
</dbReference>
<gene>
    <name evidence="2" type="ORF">EIP91_009980</name>
</gene>
<dbReference type="Proteomes" id="UP000292702">
    <property type="component" value="Unassembled WGS sequence"/>
</dbReference>
<organism evidence="2 3">
    <name type="scientific">Steccherinum ochraceum</name>
    <dbReference type="NCBI Taxonomy" id="92696"/>
    <lineage>
        <taxon>Eukaryota</taxon>
        <taxon>Fungi</taxon>
        <taxon>Dikarya</taxon>
        <taxon>Basidiomycota</taxon>
        <taxon>Agaricomycotina</taxon>
        <taxon>Agaricomycetes</taxon>
        <taxon>Polyporales</taxon>
        <taxon>Steccherinaceae</taxon>
        <taxon>Steccherinum</taxon>
    </lineage>
</organism>
<comment type="caution">
    <text evidence="2">The sequence shown here is derived from an EMBL/GenBank/DDBJ whole genome shotgun (WGS) entry which is preliminary data.</text>
</comment>
<proteinExistence type="predicted"/>
<protein>
    <recommendedName>
        <fullName evidence="4">IBR domain-containing protein</fullName>
    </recommendedName>
</protein>
<name>A0A4R0RM74_9APHY</name>
<evidence type="ECO:0008006" key="4">
    <source>
        <dbReference type="Google" id="ProtNLM"/>
    </source>
</evidence>
<feature type="region of interest" description="Disordered" evidence="1">
    <location>
        <begin position="329"/>
        <end position="351"/>
    </location>
</feature>
<dbReference type="AlphaFoldDB" id="A0A4R0RM74"/>
<accession>A0A4R0RM74</accession>